<accession>A0A1B0AIU5</accession>
<organism evidence="1 2">
    <name type="scientific">Glossina pallidipes</name>
    <name type="common">Tsetse fly</name>
    <dbReference type="NCBI Taxonomy" id="7398"/>
    <lineage>
        <taxon>Eukaryota</taxon>
        <taxon>Metazoa</taxon>
        <taxon>Ecdysozoa</taxon>
        <taxon>Arthropoda</taxon>
        <taxon>Hexapoda</taxon>
        <taxon>Insecta</taxon>
        <taxon>Pterygota</taxon>
        <taxon>Neoptera</taxon>
        <taxon>Endopterygota</taxon>
        <taxon>Diptera</taxon>
        <taxon>Brachycera</taxon>
        <taxon>Muscomorpha</taxon>
        <taxon>Hippoboscoidea</taxon>
        <taxon>Glossinidae</taxon>
        <taxon>Glossina</taxon>
    </lineage>
</organism>
<reference evidence="1" key="2">
    <citation type="submission" date="2020-05" db="UniProtKB">
        <authorList>
            <consortium name="EnsemblMetazoa"/>
        </authorList>
    </citation>
    <scope>IDENTIFICATION</scope>
    <source>
        <strain evidence="1">IAEA</strain>
    </source>
</reference>
<dbReference type="AlphaFoldDB" id="A0A1B0AIU5"/>
<dbReference type="VEuPathDB" id="VectorBase:GPAI047201"/>
<protein>
    <submittedName>
        <fullName evidence="1">Uncharacterized protein</fullName>
    </submittedName>
</protein>
<keyword evidence="2" id="KW-1185">Reference proteome</keyword>
<evidence type="ECO:0000313" key="2">
    <source>
        <dbReference type="Proteomes" id="UP000092445"/>
    </source>
</evidence>
<reference evidence="2" key="1">
    <citation type="submission" date="2014-03" db="EMBL/GenBank/DDBJ databases">
        <authorList>
            <person name="Aksoy S."/>
            <person name="Warren W."/>
            <person name="Wilson R.K."/>
        </authorList>
    </citation>
    <scope>NUCLEOTIDE SEQUENCE [LARGE SCALE GENOMIC DNA]</scope>
    <source>
        <strain evidence="2">IAEA</strain>
    </source>
</reference>
<dbReference type="EnsemblMetazoa" id="GPAI047201-RA">
    <property type="protein sequence ID" value="GPAI047201-PA"/>
    <property type="gene ID" value="GPAI047201"/>
</dbReference>
<name>A0A1B0AIU5_GLOPL</name>
<sequence length="179" mass="20223">MTERKFTRALNKPGMAAQLRESVSQVVRESAVLFVGEKQKFKEKCADKNTNTAGFTPLRALNYMLPELANFSTEYSNIYAQAQAVGVISRNLSFPYLYKITTCIAIGTNVLNLYDSVERSVQNFNKHILENYKVARHGGRRPASGQIEMPQVEFLRYTSRPRILANKSRKLPCRAGANI</sequence>
<dbReference type="STRING" id="7398.A0A1B0AIU5"/>
<dbReference type="Proteomes" id="UP000092445">
    <property type="component" value="Unassembled WGS sequence"/>
</dbReference>
<evidence type="ECO:0000313" key="1">
    <source>
        <dbReference type="EnsemblMetazoa" id="GPAI047201-PA"/>
    </source>
</evidence>
<proteinExistence type="predicted"/>